<evidence type="ECO:0000313" key="2">
    <source>
        <dbReference type="Proteomes" id="UP000237056"/>
    </source>
</evidence>
<sequence>MGIFDKLFGSNKAKITTANPDNSRLFDLLEIYRVQNGQGDTYKNVILELMNGNSFLLLPSENDGSNSDT</sequence>
<evidence type="ECO:0000313" key="1">
    <source>
        <dbReference type="EMBL" id="POS00720.1"/>
    </source>
</evidence>
<dbReference type="EMBL" id="PQNY01000027">
    <property type="protein sequence ID" value="POS00720.1"/>
    <property type="molecule type" value="Genomic_DNA"/>
</dbReference>
<dbReference type="RefSeq" id="WP_103727064.1">
    <property type="nucleotide sequence ID" value="NZ_PQNY01000027.1"/>
</dbReference>
<gene>
    <name evidence="1" type="ORF">Q361_1277</name>
</gene>
<organism evidence="1 2">
    <name type="scientific">Flavobacterium croceum DSM 17960</name>
    <dbReference type="NCBI Taxonomy" id="1121886"/>
    <lineage>
        <taxon>Bacteria</taxon>
        <taxon>Pseudomonadati</taxon>
        <taxon>Bacteroidota</taxon>
        <taxon>Flavobacteriia</taxon>
        <taxon>Flavobacteriales</taxon>
        <taxon>Flavobacteriaceae</taxon>
        <taxon>Flavobacterium</taxon>
    </lineage>
</organism>
<dbReference type="AlphaFoldDB" id="A0A2S4N4Z0"/>
<dbReference type="Proteomes" id="UP000237056">
    <property type="component" value="Unassembled WGS sequence"/>
</dbReference>
<accession>A0A2S4N4Z0</accession>
<proteinExistence type="predicted"/>
<comment type="caution">
    <text evidence="1">The sequence shown here is derived from an EMBL/GenBank/DDBJ whole genome shotgun (WGS) entry which is preliminary data.</text>
</comment>
<protein>
    <submittedName>
        <fullName evidence="1">Uncharacterized protein</fullName>
    </submittedName>
</protein>
<keyword evidence="2" id="KW-1185">Reference proteome</keyword>
<name>A0A2S4N4Z0_9FLAO</name>
<reference evidence="1 2" key="1">
    <citation type="submission" date="2018-01" db="EMBL/GenBank/DDBJ databases">
        <title>Genomic Encyclopedia of Type Strains, Phase I: the one thousand microbial genomes (KMG-I) project.</title>
        <authorList>
            <person name="Goeker M."/>
        </authorList>
    </citation>
    <scope>NUCLEOTIDE SEQUENCE [LARGE SCALE GENOMIC DNA]</scope>
    <source>
        <strain evidence="1 2">DSM 17960</strain>
    </source>
</reference>